<feature type="chain" id="PRO_5045770544" evidence="1">
    <location>
        <begin position="22"/>
        <end position="169"/>
    </location>
</feature>
<organism evidence="2 3">
    <name type="scientific">Dyella halodurans</name>
    <dbReference type="NCBI Taxonomy" id="1920171"/>
    <lineage>
        <taxon>Bacteria</taxon>
        <taxon>Pseudomonadati</taxon>
        <taxon>Pseudomonadota</taxon>
        <taxon>Gammaproteobacteria</taxon>
        <taxon>Lysobacterales</taxon>
        <taxon>Rhodanobacteraceae</taxon>
        <taxon>Dyella</taxon>
    </lineage>
</organism>
<protein>
    <submittedName>
        <fullName evidence="2">Uncharacterized protein</fullName>
    </submittedName>
</protein>
<keyword evidence="3" id="KW-1185">Reference proteome</keyword>
<keyword evidence="1" id="KW-0732">Signal</keyword>
<accession>A0ABV9C2F8</accession>
<evidence type="ECO:0000313" key="3">
    <source>
        <dbReference type="Proteomes" id="UP001595961"/>
    </source>
</evidence>
<reference evidence="3" key="1">
    <citation type="journal article" date="2019" name="Int. J. Syst. Evol. Microbiol.">
        <title>The Global Catalogue of Microorganisms (GCM) 10K type strain sequencing project: providing services to taxonomists for standard genome sequencing and annotation.</title>
        <authorList>
            <consortium name="The Broad Institute Genomics Platform"/>
            <consortium name="The Broad Institute Genome Sequencing Center for Infectious Disease"/>
            <person name="Wu L."/>
            <person name="Ma J."/>
        </authorList>
    </citation>
    <scope>NUCLEOTIDE SEQUENCE [LARGE SCALE GENOMIC DNA]</scope>
    <source>
        <strain evidence="3">CCM 4481</strain>
    </source>
</reference>
<name>A0ABV9C2F8_9GAMM</name>
<evidence type="ECO:0000313" key="2">
    <source>
        <dbReference type="EMBL" id="MFC4526890.1"/>
    </source>
</evidence>
<feature type="signal peptide" evidence="1">
    <location>
        <begin position="1"/>
        <end position="21"/>
    </location>
</feature>
<dbReference type="EMBL" id="JBHSGA010000017">
    <property type="protein sequence ID" value="MFC4526890.1"/>
    <property type="molecule type" value="Genomic_DNA"/>
</dbReference>
<evidence type="ECO:0000256" key="1">
    <source>
        <dbReference type="SAM" id="SignalP"/>
    </source>
</evidence>
<comment type="caution">
    <text evidence="2">The sequence shown here is derived from an EMBL/GenBank/DDBJ whole genome shotgun (WGS) entry which is preliminary data.</text>
</comment>
<proteinExistence type="predicted"/>
<sequence length="169" mass="18578">MKLMALLLTATLLMPAGPALTRDLSANEVLAHIRKVGERRALADYFESHDWSNLTRGIGSGEPEWLGVYQALRPVSDGESGEDLGEAIFDALPKYPFRVLPILEVETHVTVQELCTFSFESKYPDDGVESYLTRLDGALALAAGENERRMASQCRLGIQATKESIKHGS</sequence>
<dbReference type="RefSeq" id="WP_266148791.1">
    <property type="nucleotide sequence ID" value="NZ_CP064028.1"/>
</dbReference>
<dbReference type="Proteomes" id="UP001595961">
    <property type="component" value="Unassembled WGS sequence"/>
</dbReference>
<gene>
    <name evidence="2" type="ORF">ACFO5W_09645</name>
</gene>